<evidence type="ECO:0000313" key="1">
    <source>
        <dbReference type="EMBL" id="KAF2852459.1"/>
    </source>
</evidence>
<organism evidence="1 2">
    <name type="scientific">Plenodomus tracheiphilus IPT5</name>
    <dbReference type="NCBI Taxonomy" id="1408161"/>
    <lineage>
        <taxon>Eukaryota</taxon>
        <taxon>Fungi</taxon>
        <taxon>Dikarya</taxon>
        <taxon>Ascomycota</taxon>
        <taxon>Pezizomycotina</taxon>
        <taxon>Dothideomycetes</taxon>
        <taxon>Pleosporomycetidae</taxon>
        <taxon>Pleosporales</taxon>
        <taxon>Pleosporineae</taxon>
        <taxon>Leptosphaeriaceae</taxon>
        <taxon>Plenodomus</taxon>
    </lineage>
</organism>
<dbReference type="OrthoDB" id="9984533at2759"/>
<dbReference type="AlphaFoldDB" id="A0A6A7BDK9"/>
<dbReference type="Proteomes" id="UP000799423">
    <property type="component" value="Unassembled WGS sequence"/>
</dbReference>
<keyword evidence="2" id="KW-1185">Reference proteome</keyword>
<evidence type="ECO:0000313" key="2">
    <source>
        <dbReference type="Proteomes" id="UP000799423"/>
    </source>
</evidence>
<name>A0A6A7BDK9_9PLEO</name>
<protein>
    <submittedName>
        <fullName evidence="1">Uncharacterized protein</fullName>
    </submittedName>
</protein>
<sequence length="172" mass="19711">MQHYHDDDSDTRRLPALFDSRSGLGNGKHDMIRRVRTSVWARLDSVPDHQRWRRLTTFWRSAHFDPTMLPIEDIHWLDRCRSLAINSCALCTRPNRSVDHGGKAFISGRGRYDDNGTFDIHKPGQVEHNIGADTHTVNLVGGPLRAQCAFPFHEGCWRILERALESGSELQL</sequence>
<accession>A0A6A7BDK9</accession>
<reference evidence="1" key="1">
    <citation type="submission" date="2020-01" db="EMBL/GenBank/DDBJ databases">
        <authorList>
            <consortium name="DOE Joint Genome Institute"/>
            <person name="Haridas S."/>
            <person name="Albert R."/>
            <person name="Binder M."/>
            <person name="Bloem J."/>
            <person name="Labutti K."/>
            <person name="Salamov A."/>
            <person name="Andreopoulos B."/>
            <person name="Baker S.E."/>
            <person name="Barry K."/>
            <person name="Bills G."/>
            <person name="Bluhm B.H."/>
            <person name="Cannon C."/>
            <person name="Castanera R."/>
            <person name="Culley D.E."/>
            <person name="Daum C."/>
            <person name="Ezra D."/>
            <person name="Gonzalez J.B."/>
            <person name="Henrissat B."/>
            <person name="Kuo A."/>
            <person name="Liang C."/>
            <person name="Lipzen A."/>
            <person name="Lutzoni F."/>
            <person name="Magnuson J."/>
            <person name="Mondo S."/>
            <person name="Nolan M."/>
            <person name="Ohm R."/>
            <person name="Pangilinan J."/>
            <person name="Park H.-J."/>
            <person name="Ramirez L."/>
            <person name="Alfaro M."/>
            <person name="Sun H."/>
            <person name="Tritt A."/>
            <person name="Yoshinaga Y."/>
            <person name="Zwiers L.-H."/>
            <person name="Turgeon B.G."/>
            <person name="Goodwin S.B."/>
            <person name="Spatafora J.W."/>
            <person name="Crous P.W."/>
            <person name="Grigoriev I.V."/>
        </authorList>
    </citation>
    <scope>NUCLEOTIDE SEQUENCE</scope>
    <source>
        <strain evidence="1">IPT5</strain>
    </source>
</reference>
<gene>
    <name evidence="1" type="ORF">T440DRAFT_28761</name>
</gene>
<proteinExistence type="predicted"/>
<dbReference type="EMBL" id="MU006298">
    <property type="protein sequence ID" value="KAF2852459.1"/>
    <property type="molecule type" value="Genomic_DNA"/>
</dbReference>